<feature type="domain" description="Cupin type-2" evidence="1">
    <location>
        <begin position="40"/>
        <end position="106"/>
    </location>
</feature>
<sequence>MYLHKQIDLIEAAPQSAGKGVSMKMLLSPDESPNFAMRNFIIEAGGHMPLHTNSVEHEQYVLSGRALVQIGDESFEAKAGGVLLIPAGLSHSYKTLGDEAYSFLCLVPKGEDCITIIK</sequence>
<comment type="caution">
    <text evidence="2">The sequence shown here is derived from an EMBL/GenBank/DDBJ whole genome shotgun (WGS) entry which is preliminary data.</text>
</comment>
<name>A0A4U2ZAP3_9BACT</name>
<dbReference type="InterPro" id="IPR014710">
    <property type="entry name" value="RmlC-like_jellyroll"/>
</dbReference>
<dbReference type="PANTHER" id="PTHR37694">
    <property type="entry name" value="SLR8022 PROTEIN"/>
    <property type="match status" value="1"/>
</dbReference>
<dbReference type="InterPro" id="IPR013096">
    <property type="entry name" value="Cupin_2"/>
</dbReference>
<dbReference type="PANTHER" id="PTHR37694:SF1">
    <property type="entry name" value="SLR8022 PROTEIN"/>
    <property type="match status" value="1"/>
</dbReference>
<dbReference type="RefSeq" id="WP_137011926.1">
    <property type="nucleotide sequence ID" value="NZ_SZPX01000001.1"/>
</dbReference>
<reference evidence="2 3" key="1">
    <citation type="submission" date="2019-04" db="EMBL/GenBank/DDBJ databases">
        <title>Sulfurimonas crateris sp. nov. a facultative anaerobic sulfur-oxidizing chemolithautotrophic bacterium isolated from a terrestrial mud vulcano.</title>
        <authorList>
            <person name="Ratnikova N.M."/>
            <person name="Slobodkin A.I."/>
            <person name="Merkel A.Y."/>
            <person name="Novikov A."/>
            <person name="Bonch-Osmolovskaya E.A."/>
            <person name="Slobodkina G.B."/>
        </authorList>
    </citation>
    <scope>NUCLEOTIDE SEQUENCE [LARGE SCALE GENOMIC DNA]</scope>
    <source>
        <strain evidence="2 3">SN118</strain>
    </source>
</reference>
<dbReference type="Proteomes" id="UP000309561">
    <property type="component" value="Unassembled WGS sequence"/>
</dbReference>
<dbReference type="AlphaFoldDB" id="A0A4U2ZAP3"/>
<keyword evidence="3" id="KW-1185">Reference proteome</keyword>
<dbReference type="OrthoDB" id="9791297at2"/>
<evidence type="ECO:0000313" key="2">
    <source>
        <dbReference type="EMBL" id="TKI71264.1"/>
    </source>
</evidence>
<evidence type="ECO:0000259" key="1">
    <source>
        <dbReference type="Pfam" id="PF07883"/>
    </source>
</evidence>
<accession>A0A4U2ZAP3</accession>
<dbReference type="Pfam" id="PF07883">
    <property type="entry name" value="Cupin_2"/>
    <property type="match status" value="1"/>
</dbReference>
<evidence type="ECO:0000313" key="3">
    <source>
        <dbReference type="Proteomes" id="UP000309561"/>
    </source>
</evidence>
<gene>
    <name evidence="2" type="ORF">FCU45_02470</name>
</gene>
<proteinExistence type="predicted"/>
<dbReference type="SUPFAM" id="SSF51182">
    <property type="entry name" value="RmlC-like cupins"/>
    <property type="match status" value="1"/>
</dbReference>
<organism evidence="2 3">
    <name type="scientific">Sulfurimonas crateris</name>
    <dbReference type="NCBI Taxonomy" id="2574727"/>
    <lineage>
        <taxon>Bacteria</taxon>
        <taxon>Pseudomonadati</taxon>
        <taxon>Campylobacterota</taxon>
        <taxon>Epsilonproteobacteria</taxon>
        <taxon>Campylobacterales</taxon>
        <taxon>Sulfurimonadaceae</taxon>
        <taxon>Sulfurimonas</taxon>
    </lineage>
</organism>
<dbReference type="EMBL" id="SZPX01000001">
    <property type="protein sequence ID" value="TKI71264.1"/>
    <property type="molecule type" value="Genomic_DNA"/>
</dbReference>
<protein>
    <submittedName>
        <fullName evidence="2">Cupin domain-containing protein</fullName>
    </submittedName>
</protein>
<dbReference type="CDD" id="cd02222">
    <property type="entry name" value="cupin_TM1459-like"/>
    <property type="match status" value="1"/>
</dbReference>
<dbReference type="InterPro" id="IPR011051">
    <property type="entry name" value="RmlC_Cupin_sf"/>
</dbReference>
<dbReference type="Gene3D" id="2.60.120.10">
    <property type="entry name" value="Jelly Rolls"/>
    <property type="match status" value="1"/>
</dbReference>